<dbReference type="SUPFAM" id="SSF56925">
    <property type="entry name" value="OMPA-like"/>
    <property type="match status" value="1"/>
</dbReference>
<organism evidence="3">
    <name type="scientific">bioreactor metagenome</name>
    <dbReference type="NCBI Taxonomy" id="1076179"/>
    <lineage>
        <taxon>unclassified sequences</taxon>
        <taxon>metagenomes</taxon>
        <taxon>ecological metagenomes</taxon>
    </lineage>
</organism>
<dbReference type="InterPro" id="IPR027385">
    <property type="entry name" value="Beta-barrel_OMP"/>
</dbReference>
<evidence type="ECO:0000256" key="1">
    <source>
        <dbReference type="ARBA" id="ARBA00022729"/>
    </source>
</evidence>
<feature type="domain" description="Outer membrane protein beta-barrel" evidence="2">
    <location>
        <begin position="12"/>
        <end position="171"/>
    </location>
</feature>
<dbReference type="InterPro" id="IPR011250">
    <property type="entry name" value="OMP/PagP_B-barrel"/>
</dbReference>
<keyword evidence="1" id="KW-0732">Signal</keyword>
<dbReference type="Pfam" id="PF13505">
    <property type="entry name" value="OMP_b-brl"/>
    <property type="match status" value="1"/>
</dbReference>
<proteinExistence type="predicted"/>
<sequence length="175" mass="19812">MKKITIVAMIVFSFFTKNSFAQLQAGFQLGPQFPMGNMSDYNTGFGLIATAKYFVNDDAAFGLNVGFNRFGTGYDDINGSFIPITALFEYNLSGEMLVPYLGFDLGGYNYSFKYVIWGRTYTDSKFYFGFAPSAGLKYEFNDNIYFTGCLKWNYVMTDNDDADWLGLNIGVFYKL</sequence>
<evidence type="ECO:0000259" key="2">
    <source>
        <dbReference type="Pfam" id="PF13505"/>
    </source>
</evidence>
<dbReference type="AlphaFoldDB" id="A0A644W3L4"/>
<accession>A0A644W3L4</accession>
<protein>
    <recommendedName>
        <fullName evidence="2">Outer membrane protein beta-barrel domain-containing protein</fullName>
    </recommendedName>
</protein>
<comment type="caution">
    <text evidence="3">The sequence shown here is derived from an EMBL/GenBank/DDBJ whole genome shotgun (WGS) entry which is preliminary data.</text>
</comment>
<name>A0A644W3L4_9ZZZZ</name>
<dbReference type="EMBL" id="VSSQ01000586">
    <property type="protein sequence ID" value="MPL98040.1"/>
    <property type="molecule type" value="Genomic_DNA"/>
</dbReference>
<reference evidence="3" key="1">
    <citation type="submission" date="2019-08" db="EMBL/GenBank/DDBJ databases">
        <authorList>
            <person name="Kucharzyk K."/>
            <person name="Murdoch R.W."/>
            <person name="Higgins S."/>
            <person name="Loffler F."/>
        </authorList>
    </citation>
    <scope>NUCLEOTIDE SEQUENCE</scope>
</reference>
<dbReference type="Gene3D" id="2.40.160.20">
    <property type="match status" value="1"/>
</dbReference>
<evidence type="ECO:0000313" key="3">
    <source>
        <dbReference type="EMBL" id="MPL98040.1"/>
    </source>
</evidence>
<gene>
    <name evidence="3" type="ORF">SDC9_44238</name>
</gene>